<evidence type="ECO:0000256" key="1">
    <source>
        <dbReference type="SAM" id="MobiDB-lite"/>
    </source>
</evidence>
<organism evidence="3 4">
    <name type="scientific">Arthrobacter vasquezii</name>
    <dbReference type="NCBI Taxonomy" id="2977629"/>
    <lineage>
        <taxon>Bacteria</taxon>
        <taxon>Bacillati</taxon>
        <taxon>Actinomycetota</taxon>
        <taxon>Actinomycetes</taxon>
        <taxon>Micrococcales</taxon>
        <taxon>Micrococcaceae</taxon>
        <taxon>Arthrobacter</taxon>
    </lineage>
</organism>
<name>A0ABT6CTR4_9MICC</name>
<dbReference type="Pfam" id="PF03432">
    <property type="entry name" value="Relaxase"/>
    <property type="match status" value="1"/>
</dbReference>
<keyword evidence="4" id="KW-1185">Reference proteome</keyword>
<gene>
    <name evidence="3" type="ORF">P4U43_06385</name>
</gene>
<evidence type="ECO:0000259" key="2">
    <source>
        <dbReference type="Pfam" id="PF03432"/>
    </source>
</evidence>
<proteinExistence type="predicted"/>
<protein>
    <submittedName>
        <fullName evidence="3">Relaxase/mobilization nuclease domain-containing protein</fullName>
    </submittedName>
</protein>
<feature type="region of interest" description="Disordered" evidence="1">
    <location>
        <begin position="466"/>
        <end position="487"/>
    </location>
</feature>
<dbReference type="InterPro" id="IPR005094">
    <property type="entry name" value="Endonuclease_MobA/VirD2"/>
</dbReference>
<feature type="domain" description="MobA/VirD2-like nuclease" evidence="2">
    <location>
        <begin position="56"/>
        <end position="169"/>
    </location>
</feature>
<sequence>MIPNITKGDRPVGLMKYLVGPGKRNEHTDPHLVTGSPTIMAWFDDVQLDESAAVMVAKELDLNRRTFDMDVTNHVWHCSLSLRADERPVTEQQWADIAHDFMDDMGFTETSGKAPVQWVAVHHGTSIAGNDHIHIVASRVRSDGTKWHDGADYPKAQRAARGIEKKYGLMELGQYAERGYKPAEQRAGREQEPARFRMERLVRSSAVASQHEAEFVRRLRRSGLLVSARFADGGLSVVTGYSVAERPPKGMRPIWFGGGKLAKDLTLPALRTTWSDTPQQAQKAAEEWWAAKRHHRIANPDAPDMKQGSPVTSAAGRAFDEDLARKFAVQLAEARRAMTKVAPEDHQTWAHVARETSGLLGAWSRATEPSPGPLAEAARAMARSAHRSGMKITTPVDPPLRMGGTTAFLLAATSAPSPVAQALIMQQMLRTFGAIRAMHEAGKELREANVLTETIRNQLAAVAGPLPDVPEPKLQPAHDGPNRQVKALTEVDRYAARQRQIEQHATHDQGMGR</sequence>
<accession>A0ABT6CTR4</accession>
<evidence type="ECO:0000313" key="4">
    <source>
        <dbReference type="Proteomes" id="UP001220456"/>
    </source>
</evidence>
<dbReference type="Proteomes" id="UP001220456">
    <property type="component" value="Unassembled WGS sequence"/>
</dbReference>
<dbReference type="RefSeq" id="WP_277357970.1">
    <property type="nucleotide sequence ID" value="NZ_JAROKN010000010.1"/>
</dbReference>
<reference evidence="3 4" key="1">
    <citation type="journal article" date="2023" name="Int. J. Syst. Evol. Microbiol.">
        <title>Arthrobacter vasquezii sp. nov., isolated from a soil sample from Union Glacier, Antarctica.</title>
        <authorList>
            <person name="Valenzuela-Ibaceta F."/>
            <person name="Carrasco V."/>
            <person name="Lagos-Moraga S."/>
            <person name="Dietz-Vargas C."/>
            <person name="Navarro C.A."/>
            <person name="Perez-Donoso J.M."/>
        </authorList>
    </citation>
    <scope>NUCLEOTIDE SEQUENCE [LARGE SCALE GENOMIC DNA]</scope>
    <source>
        <strain evidence="3 4">EH-1B-1</strain>
    </source>
</reference>
<dbReference type="EMBL" id="JAROKN010000010">
    <property type="protein sequence ID" value="MDF9277419.1"/>
    <property type="molecule type" value="Genomic_DNA"/>
</dbReference>
<comment type="caution">
    <text evidence="3">The sequence shown here is derived from an EMBL/GenBank/DDBJ whole genome shotgun (WGS) entry which is preliminary data.</text>
</comment>
<evidence type="ECO:0000313" key="3">
    <source>
        <dbReference type="EMBL" id="MDF9277419.1"/>
    </source>
</evidence>